<dbReference type="Proteomes" id="UP000295689">
    <property type="component" value="Unassembled WGS sequence"/>
</dbReference>
<sequence>MMKRLSKLEAILWSVALPGFPQLLSGQFLKGTLFVILEFVINVNGHFNAAIMYSFLWEIDKAFSVIDYQWVMFYPCLYMFGMWDAFRNTLDGDIKGSYLPFAFSAYFITVGLMLSPKITLFGVSLGPVFLPMLFLIPGLAIGFIVRAILLKFYSIRKKNVN</sequence>
<feature type="transmembrane region" description="Helical" evidence="1">
    <location>
        <begin position="68"/>
        <end position="86"/>
    </location>
</feature>
<evidence type="ECO:0000313" key="2">
    <source>
        <dbReference type="EMBL" id="TCN27739.1"/>
    </source>
</evidence>
<evidence type="ECO:0000313" key="3">
    <source>
        <dbReference type="Proteomes" id="UP000295689"/>
    </source>
</evidence>
<proteinExistence type="predicted"/>
<keyword evidence="1" id="KW-1133">Transmembrane helix</keyword>
<gene>
    <name evidence="2" type="ORF">EV146_10166</name>
</gene>
<feature type="transmembrane region" description="Helical" evidence="1">
    <location>
        <begin position="128"/>
        <end position="149"/>
    </location>
</feature>
<feature type="transmembrane region" description="Helical" evidence="1">
    <location>
        <begin position="98"/>
        <end position="116"/>
    </location>
</feature>
<reference evidence="2 3" key="1">
    <citation type="journal article" date="2015" name="Stand. Genomic Sci.">
        <title>Genomic Encyclopedia of Bacterial and Archaeal Type Strains, Phase III: the genomes of soil and plant-associated and newly described type strains.</title>
        <authorList>
            <person name="Whitman W.B."/>
            <person name="Woyke T."/>
            <person name="Klenk H.P."/>
            <person name="Zhou Y."/>
            <person name="Lilburn T.G."/>
            <person name="Beck B.J."/>
            <person name="De Vos P."/>
            <person name="Vandamme P."/>
            <person name="Eisen J.A."/>
            <person name="Garrity G."/>
            <person name="Hugenholtz P."/>
            <person name="Kyrpides N.C."/>
        </authorList>
    </citation>
    <scope>NUCLEOTIDE SEQUENCE [LARGE SCALE GENOMIC DNA]</scope>
    <source>
        <strain evidence="2 3">CV53</strain>
    </source>
</reference>
<comment type="caution">
    <text evidence="2">The sequence shown here is derived from an EMBL/GenBank/DDBJ whole genome shotgun (WGS) entry which is preliminary data.</text>
</comment>
<evidence type="ECO:0000256" key="1">
    <source>
        <dbReference type="SAM" id="Phobius"/>
    </source>
</evidence>
<dbReference type="AlphaFoldDB" id="A0A4R2BNG6"/>
<dbReference type="EMBL" id="SLVV01000001">
    <property type="protein sequence ID" value="TCN27739.1"/>
    <property type="molecule type" value="Genomic_DNA"/>
</dbReference>
<organism evidence="2 3">
    <name type="scientific">Mesobacillus foraminis</name>
    <dbReference type="NCBI Taxonomy" id="279826"/>
    <lineage>
        <taxon>Bacteria</taxon>
        <taxon>Bacillati</taxon>
        <taxon>Bacillota</taxon>
        <taxon>Bacilli</taxon>
        <taxon>Bacillales</taxon>
        <taxon>Bacillaceae</taxon>
        <taxon>Mesobacillus</taxon>
    </lineage>
</organism>
<keyword evidence="3" id="KW-1185">Reference proteome</keyword>
<protein>
    <submittedName>
        <fullName evidence="2">Uncharacterized protein</fullName>
    </submittedName>
</protein>
<keyword evidence="1" id="KW-0812">Transmembrane</keyword>
<accession>A0A4R2BNG6</accession>
<keyword evidence="1" id="KW-0472">Membrane</keyword>
<name>A0A4R2BNG6_9BACI</name>